<dbReference type="AlphaFoldDB" id="A0A1Y1SB87"/>
<dbReference type="EMBL" id="AQQV01000004">
    <property type="protein sequence ID" value="ORE85404.1"/>
    <property type="molecule type" value="Genomic_DNA"/>
</dbReference>
<dbReference type="Proteomes" id="UP000192342">
    <property type="component" value="Unassembled WGS sequence"/>
</dbReference>
<organism evidence="7 8">
    <name type="scientific">Oceanococcus atlanticus</name>
    <dbReference type="NCBI Taxonomy" id="1317117"/>
    <lineage>
        <taxon>Bacteria</taxon>
        <taxon>Pseudomonadati</taxon>
        <taxon>Pseudomonadota</taxon>
        <taxon>Gammaproteobacteria</taxon>
        <taxon>Chromatiales</taxon>
        <taxon>Oceanococcaceae</taxon>
        <taxon>Oceanococcus</taxon>
    </lineage>
</organism>
<evidence type="ECO:0000256" key="3">
    <source>
        <dbReference type="ARBA" id="ARBA00022692"/>
    </source>
</evidence>
<reference evidence="7 8" key="1">
    <citation type="submission" date="2013-04" db="EMBL/GenBank/DDBJ databases">
        <title>Oceanococcus atlanticus 22II-S10r2 Genome Sequencing.</title>
        <authorList>
            <person name="Lai Q."/>
            <person name="Li G."/>
            <person name="Shao Z."/>
        </authorList>
    </citation>
    <scope>NUCLEOTIDE SEQUENCE [LARGE SCALE GENOMIC DNA]</scope>
    <source>
        <strain evidence="7 8">22II-S10r2</strain>
    </source>
</reference>
<evidence type="ECO:0000256" key="5">
    <source>
        <dbReference type="ARBA" id="ARBA00023136"/>
    </source>
</evidence>
<evidence type="ECO:0000256" key="4">
    <source>
        <dbReference type="ARBA" id="ARBA00022989"/>
    </source>
</evidence>
<comment type="subcellular location">
    <subcellularLocation>
        <location evidence="1">Cell membrane</location>
        <topology evidence="1">Multi-pass membrane protein</topology>
    </subcellularLocation>
</comment>
<accession>A0A1Y1SB87</accession>
<evidence type="ECO:0000256" key="2">
    <source>
        <dbReference type="ARBA" id="ARBA00022475"/>
    </source>
</evidence>
<keyword evidence="5 6" id="KW-0472">Membrane</keyword>
<dbReference type="Pfam" id="PF03899">
    <property type="entry name" value="ATP-synt_I"/>
    <property type="match status" value="1"/>
</dbReference>
<evidence type="ECO:0000313" key="8">
    <source>
        <dbReference type="Proteomes" id="UP000192342"/>
    </source>
</evidence>
<keyword evidence="2" id="KW-1003">Cell membrane</keyword>
<keyword evidence="8" id="KW-1185">Reference proteome</keyword>
<keyword evidence="3 6" id="KW-0812">Transmembrane</keyword>
<feature type="transmembrane region" description="Helical" evidence="6">
    <location>
        <begin position="7"/>
        <end position="24"/>
    </location>
</feature>
<dbReference type="OrthoDB" id="5797368at2"/>
<keyword evidence="4 6" id="KW-1133">Transmembrane helix</keyword>
<protein>
    <submittedName>
        <fullName evidence="7">ATP synthase protein I</fullName>
    </submittedName>
</protein>
<feature type="transmembrane region" description="Helical" evidence="6">
    <location>
        <begin position="30"/>
        <end position="52"/>
    </location>
</feature>
<comment type="caution">
    <text evidence="7">The sequence shown here is derived from an EMBL/GenBank/DDBJ whole genome shotgun (WGS) entry which is preliminary data.</text>
</comment>
<proteinExistence type="predicted"/>
<feature type="transmembrane region" description="Helical" evidence="6">
    <location>
        <begin position="96"/>
        <end position="115"/>
    </location>
</feature>
<dbReference type="RefSeq" id="WP_083562972.1">
    <property type="nucleotide sequence ID" value="NZ_AQQV01000004.1"/>
</dbReference>
<dbReference type="GO" id="GO:0005886">
    <property type="term" value="C:plasma membrane"/>
    <property type="evidence" value="ECO:0007669"/>
    <property type="project" value="UniProtKB-SubCell"/>
</dbReference>
<evidence type="ECO:0000256" key="1">
    <source>
        <dbReference type="ARBA" id="ARBA00004651"/>
    </source>
</evidence>
<dbReference type="InterPro" id="IPR005598">
    <property type="entry name" value="ATP_synth_I"/>
</dbReference>
<name>A0A1Y1SB87_9GAMM</name>
<feature type="transmembrane region" description="Helical" evidence="6">
    <location>
        <begin position="73"/>
        <end position="90"/>
    </location>
</feature>
<evidence type="ECO:0000313" key="7">
    <source>
        <dbReference type="EMBL" id="ORE85404.1"/>
    </source>
</evidence>
<sequence>MQQASKIIAMQCLIGMVVAAAWLAKSQTAALAALCGVGTAVLPAAYMRWRLLQALSLVDEPKRLVGTVYRGEFGKFALTFVLFALCMARFPTEFMAVMSAFVACLMAYIVGGLLVDHESLDG</sequence>
<evidence type="ECO:0000256" key="6">
    <source>
        <dbReference type="SAM" id="Phobius"/>
    </source>
</evidence>
<dbReference type="STRING" id="1317117.ATO7_14318"/>
<gene>
    <name evidence="7" type="ORF">ATO7_14318</name>
</gene>